<evidence type="ECO:0000313" key="1">
    <source>
        <dbReference type="EMBL" id="GAA0141070.1"/>
    </source>
</evidence>
<dbReference type="Proteomes" id="UP001454036">
    <property type="component" value="Unassembled WGS sequence"/>
</dbReference>
<dbReference type="PANTHER" id="PTHR34198:SF1">
    <property type="entry name" value="OS01G0104300 PROTEIN"/>
    <property type="match status" value="1"/>
</dbReference>
<gene>
    <name evidence="1" type="ORF">LIER_02299</name>
</gene>
<organism evidence="1 2">
    <name type="scientific">Lithospermum erythrorhizon</name>
    <name type="common">Purple gromwell</name>
    <name type="synonym">Lithospermum officinale var. erythrorhizon</name>
    <dbReference type="NCBI Taxonomy" id="34254"/>
    <lineage>
        <taxon>Eukaryota</taxon>
        <taxon>Viridiplantae</taxon>
        <taxon>Streptophyta</taxon>
        <taxon>Embryophyta</taxon>
        <taxon>Tracheophyta</taxon>
        <taxon>Spermatophyta</taxon>
        <taxon>Magnoliopsida</taxon>
        <taxon>eudicotyledons</taxon>
        <taxon>Gunneridae</taxon>
        <taxon>Pentapetalae</taxon>
        <taxon>asterids</taxon>
        <taxon>lamiids</taxon>
        <taxon>Boraginales</taxon>
        <taxon>Boraginaceae</taxon>
        <taxon>Boraginoideae</taxon>
        <taxon>Lithospermeae</taxon>
        <taxon>Lithospermum</taxon>
    </lineage>
</organism>
<protein>
    <submittedName>
        <fullName evidence="1">Uncharacterized protein</fullName>
    </submittedName>
</protein>
<proteinExistence type="predicted"/>
<dbReference type="PANTHER" id="PTHR34198">
    <property type="entry name" value="OS01G0175100 PROTEIN"/>
    <property type="match status" value="1"/>
</dbReference>
<reference evidence="1 2" key="1">
    <citation type="submission" date="2024-01" db="EMBL/GenBank/DDBJ databases">
        <title>The complete chloroplast genome sequence of Lithospermum erythrorhizon: insights into the phylogenetic relationship among Boraginaceae species and the maternal lineages of purple gromwells.</title>
        <authorList>
            <person name="Okada T."/>
            <person name="Watanabe K."/>
        </authorList>
    </citation>
    <scope>NUCLEOTIDE SEQUENCE [LARGE SCALE GENOMIC DNA]</scope>
</reference>
<dbReference type="EMBL" id="BAABME010000246">
    <property type="protein sequence ID" value="GAA0141070.1"/>
    <property type="molecule type" value="Genomic_DNA"/>
</dbReference>
<accession>A0AAV3NP04</accession>
<evidence type="ECO:0000313" key="2">
    <source>
        <dbReference type="Proteomes" id="UP001454036"/>
    </source>
</evidence>
<sequence>MSTNLFPTRPVKILACSTISSNPTRPEILDKKIPSSSPSTWWGPVFGWSTDPDYIESSDRKVSLKAMKATARAAPGAFTEEKARTLRKMMSETMAFHDAMYHSSIAAKLASDFSDR</sequence>
<name>A0AAV3NP04_LITER</name>
<keyword evidence="2" id="KW-1185">Reference proteome</keyword>
<dbReference type="AlphaFoldDB" id="A0AAV3NP04"/>
<comment type="caution">
    <text evidence="1">The sequence shown here is derived from an EMBL/GenBank/DDBJ whole genome shotgun (WGS) entry which is preliminary data.</text>
</comment>